<comment type="caution">
    <text evidence="1">The sequence shown here is derived from an EMBL/GenBank/DDBJ whole genome shotgun (WGS) entry which is preliminary data.</text>
</comment>
<evidence type="ECO:0000313" key="1">
    <source>
        <dbReference type="EMBL" id="MCZ8511887.1"/>
    </source>
</evidence>
<dbReference type="Proteomes" id="UP001527882">
    <property type="component" value="Unassembled WGS sequence"/>
</dbReference>
<reference evidence="1 2" key="1">
    <citation type="submission" date="2022-12" db="EMBL/GenBank/DDBJ databases">
        <title>Draft genome sequence of Paenibacillus sp. dW9.</title>
        <authorList>
            <person name="Choi E.-W."/>
            <person name="Kim D.-U."/>
        </authorList>
    </citation>
    <scope>NUCLEOTIDE SEQUENCE [LARGE SCALE GENOMIC DNA]</scope>
    <source>
        <strain evidence="2">dW9</strain>
    </source>
</reference>
<sequence length="112" mass="12432">MTAPSVHPPALPVYPESYWLASTSLPSFPRLTRNIHADVDIVGAGITGITTHPKVRYYRTEVHYSPKHGRPPGFSESRFVTKEPGFTSGVSAAKYRSVSRRVARCNELPRPL</sequence>
<organism evidence="1 2">
    <name type="scientific">Paenibacillus gyeongsangnamensis</name>
    <dbReference type="NCBI Taxonomy" id="3388067"/>
    <lineage>
        <taxon>Bacteria</taxon>
        <taxon>Bacillati</taxon>
        <taxon>Bacillota</taxon>
        <taxon>Bacilli</taxon>
        <taxon>Bacillales</taxon>
        <taxon>Paenibacillaceae</taxon>
        <taxon>Paenibacillus</taxon>
    </lineage>
</organism>
<protein>
    <submittedName>
        <fullName evidence="1">Uncharacterized protein</fullName>
    </submittedName>
</protein>
<dbReference type="RefSeq" id="WP_269880547.1">
    <property type="nucleotide sequence ID" value="NZ_JAQAGZ010000003.1"/>
</dbReference>
<dbReference type="EMBL" id="JAQAGZ010000003">
    <property type="protein sequence ID" value="MCZ8511887.1"/>
    <property type="molecule type" value="Genomic_DNA"/>
</dbReference>
<accession>A0ABT4Q4S9</accession>
<gene>
    <name evidence="1" type="ORF">O9H85_05510</name>
</gene>
<keyword evidence="2" id="KW-1185">Reference proteome</keyword>
<proteinExistence type="predicted"/>
<evidence type="ECO:0000313" key="2">
    <source>
        <dbReference type="Proteomes" id="UP001527882"/>
    </source>
</evidence>
<name>A0ABT4Q4S9_9BACL</name>